<dbReference type="Pfam" id="PF20009">
    <property type="entry name" value="GEVED"/>
    <property type="match status" value="1"/>
</dbReference>
<dbReference type="PANTHER" id="PTHR23303:SF15">
    <property type="entry name" value="COLOSSIN-A"/>
    <property type="match status" value="1"/>
</dbReference>
<dbReference type="InterPro" id="IPR001434">
    <property type="entry name" value="OmcB-like_DUF11"/>
</dbReference>
<dbReference type="Gene3D" id="2.60.40.3080">
    <property type="match status" value="1"/>
</dbReference>
<dbReference type="NCBIfam" id="NF033208">
    <property type="entry name" value="choice_anch_E"/>
    <property type="match status" value="1"/>
</dbReference>
<reference evidence="9" key="1">
    <citation type="journal article" date="2022" name="Microorganisms">
        <title>Two New Species of Filamentous Sulfur Bacteria of the Genus Thiothrix, Thiothrix winogradskyi sp. nov. and 'Candidatus Thiothrix sulfatifontis' sp. nov.</title>
        <authorList>
            <person name="Ravin N.V."/>
            <person name="Rossetti S."/>
            <person name="Beletsky A.V."/>
            <person name="Kadnikov V.V."/>
            <person name="Rudenko T.S."/>
            <person name="Smolyakov D.D."/>
            <person name="Moskvitina M.I."/>
            <person name="Gureeva M.V."/>
            <person name="Mardanov A.V."/>
            <person name="Grabovich M.Y."/>
        </authorList>
    </citation>
    <scope>NUCLEOTIDE SEQUENCE</scope>
    <source>
        <strain evidence="9">CT3</strain>
    </source>
</reference>
<dbReference type="InterPro" id="IPR047589">
    <property type="entry name" value="DUF11_rpt"/>
</dbReference>
<accession>A0ABY3SVL7</accession>
<comment type="subcellular location">
    <subcellularLocation>
        <location evidence="1">Secreted</location>
    </subcellularLocation>
</comment>
<dbReference type="Pfam" id="PF17210">
    <property type="entry name" value="SdrD_B"/>
    <property type="match status" value="3"/>
</dbReference>
<feature type="region of interest" description="Disordered" evidence="4">
    <location>
        <begin position="712"/>
        <end position="733"/>
    </location>
</feature>
<dbReference type="InterPro" id="IPR033764">
    <property type="entry name" value="Sdr_B"/>
</dbReference>
<gene>
    <name evidence="9" type="ORF">L2Y54_11290</name>
</gene>
<dbReference type="Gene3D" id="2.60.40.10">
    <property type="entry name" value="Immunoglobulins"/>
    <property type="match status" value="3"/>
</dbReference>
<feature type="region of interest" description="Disordered" evidence="4">
    <location>
        <begin position="166"/>
        <end position="187"/>
    </location>
</feature>
<evidence type="ECO:0000259" key="8">
    <source>
        <dbReference type="Pfam" id="PF20009"/>
    </source>
</evidence>
<dbReference type="RefSeq" id="WP_236496214.1">
    <property type="nucleotide sequence ID" value="NZ_CP091244.1"/>
</dbReference>
<feature type="compositionally biased region" description="Polar residues" evidence="4">
    <location>
        <begin position="712"/>
        <end position="724"/>
    </location>
</feature>
<feature type="chain" id="PRO_5047272181" evidence="5">
    <location>
        <begin position="27"/>
        <end position="1310"/>
    </location>
</feature>
<dbReference type="Proteomes" id="UP001054801">
    <property type="component" value="Chromosome"/>
</dbReference>
<evidence type="ECO:0000313" key="9">
    <source>
        <dbReference type="EMBL" id="UJS22530.1"/>
    </source>
</evidence>
<feature type="domain" description="GEVED" evidence="8">
    <location>
        <begin position="846"/>
        <end position="926"/>
    </location>
</feature>
<evidence type="ECO:0000259" key="7">
    <source>
        <dbReference type="Pfam" id="PF17210"/>
    </source>
</evidence>
<organism evidence="9 10">
    <name type="scientific">Thiothrix winogradskyi</name>
    <dbReference type="NCBI Taxonomy" id="96472"/>
    <lineage>
        <taxon>Bacteria</taxon>
        <taxon>Pseudomonadati</taxon>
        <taxon>Pseudomonadota</taxon>
        <taxon>Gammaproteobacteria</taxon>
        <taxon>Thiotrichales</taxon>
        <taxon>Thiotrichaceae</taxon>
        <taxon>Thiothrix</taxon>
    </lineage>
</organism>
<feature type="domain" description="SD-repeat containing protein B" evidence="7">
    <location>
        <begin position="931"/>
        <end position="1042"/>
    </location>
</feature>
<evidence type="ECO:0000256" key="1">
    <source>
        <dbReference type="ARBA" id="ARBA00004613"/>
    </source>
</evidence>
<feature type="domain" description="SD-repeat containing protein B" evidence="7">
    <location>
        <begin position="29"/>
        <end position="98"/>
    </location>
</feature>
<dbReference type="NCBIfam" id="TIGR01451">
    <property type="entry name" value="B_ant_repeat"/>
    <property type="match status" value="1"/>
</dbReference>
<dbReference type="InterPro" id="IPR013783">
    <property type="entry name" value="Ig-like_fold"/>
</dbReference>
<sequence>MKTRKIPYYARYAGVGLLLSAAVVQADISGKVFRDFNANGTFDTGASFNEVGAAGVTVKAFDVTGAETAVATSGADGAYTLTGLTAAADYRVEFSWAESWLKPGVAGGTSVQFVKDGATGINVALQAPDEYSSSADPRMAISTYRNGSGVGSTDGAIQSFQRSSSGLNSQFTASDGNQGTGPQPDDEATLGEVGSTWGIAWQANKKRIYAASFLKRHVGLAKGLGSVYVVDASTQPGSLVKDFNLQGITPANGGAAIDLGNVCRDSTCASEAGKTGIVADYELPASKTSPNVDMDAFYKVGKVGFGDIDMQPNSDWLWLVNANQQALISVNVGISDVAALPGEVKQYPIASLPGAPVCEGGALRPWALGFAHGKGYLGVTCDAFDSRQATDLKAIVLSFEPNNISTGFTTLLNFPLAYSRDTGKPFQPWLNETEVTTGYLSQSSTQGQVDIPQPLLSDIEFDDNGNLYLNIVDIFTHQTGSNNFKPISGGSAELINGIANGDFLKACKVPAGFVLEGHADCPVNFANGVGPHANGEFFEDSAGDGRQESASGAMAVLHGTGQIDAILMDPHPTGQVGQTWWTTQGINSYNLSDGKISNWYAIHHAGDASLFGKGTGFGDIELLTDPAPIEVGNRVWNDTDADGIQDADEAGIDGVDVILTCGAETATVTTGNGGQFLFSSATNATFMGGGESCKVTVSSAGQTELDGLSVTQQNADNASDNNPVTDVRDSDANTDGEIGFTVGGVGENNHALDIGYKSTPVVTLDFGDAPDSYKTLAATTGAQHTIVAGLNLGAVVDAETDGQPNAAADGDGADEDGVNFMTPLAPGKRAIIGVATTQPRTSDAKLDAWIDFNGDGDFEDAGEQIATNLNIKGITLYDQGSAVLDIEVPATAKPGVTYARFRLSSAGGLLPNGAAPDGEVEDYAITIVSGATLGNFVWQDTNKDGIQDAGEPPVAGVQVNLIRVSDGAAVDSLFTDSNGEYLFTHVAPDTYQVAFVAPTGYSFTTAMQGSDDAKDSNADVSGLTSSITLADGDDQRQWDAGLVLADNTLVYCAAVPRQPTEVNTTFTLPKFDSTLGTLQTVNVSAYASTQQFVALENYAAQTQKIKITTSVDGVLILPDANIVDTTYAYNSGFKDLTVADGILDYQGTSALAFADWQYAVDSSNVTYATPADFTTATAGETIALPYETMSGYSITGGGGNNQSFQRTFANAGACVAYVYEKKALAVDVSLTKVANKTEVKRGDTVVYTLTVTNESDVAATGVEVTDELPAGVQYVSDDSAGAYASATGIWTVGELTAKASKTIAISVLVK</sequence>
<dbReference type="SUPFAM" id="SSF117074">
    <property type="entry name" value="Hypothetical protein PA1324"/>
    <property type="match status" value="3"/>
</dbReference>
<evidence type="ECO:0000256" key="5">
    <source>
        <dbReference type="SAM" id="SignalP"/>
    </source>
</evidence>
<dbReference type="InterPro" id="IPR045474">
    <property type="entry name" value="GEVED"/>
</dbReference>
<proteinExistence type="predicted"/>
<feature type="domain" description="SD-repeat containing protein B" evidence="7">
    <location>
        <begin position="630"/>
        <end position="756"/>
    </location>
</feature>
<dbReference type="Pfam" id="PF01345">
    <property type="entry name" value="DUF11"/>
    <property type="match status" value="1"/>
</dbReference>
<keyword evidence="10" id="KW-1185">Reference proteome</keyword>
<evidence type="ECO:0000259" key="6">
    <source>
        <dbReference type="Pfam" id="PF01345"/>
    </source>
</evidence>
<dbReference type="PANTHER" id="PTHR23303">
    <property type="entry name" value="CARBOXYPEPTIDASE REGULATORY REGION-CONTAINING"/>
    <property type="match status" value="1"/>
</dbReference>
<evidence type="ECO:0000313" key="10">
    <source>
        <dbReference type="Proteomes" id="UP001054801"/>
    </source>
</evidence>
<protein>
    <submittedName>
        <fullName evidence="9">Choice-of-anchor E domain-containing protein</fullName>
    </submittedName>
</protein>
<feature type="domain" description="DUF11" evidence="6">
    <location>
        <begin position="1227"/>
        <end position="1309"/>
    </location>
</feature>
<keyword evidence="2" id="KW-0964">Secreted</keyword>
<feature type="compositionally biased region" description="Polar residues" evidence="4">
    <location>
        <begin position="166"/>
        <end position="181"/>
    </location>
</feature>
<evidence type="ECO:0000256" key="4">
    <source>
        <dbReference type="SAM" id="MobiDB-lite"/>
    </source>
</evidence>
<evidence type="ECO:0000256" key="3">
    <source>
        <dbReference type="ARBA" id="ARBA00022729"/>
    </source>
</evidence>
<name>A0ABY3SVL7_9GAMM</name>
<feature type="signal peptide" evidence="5">
    <location>
        <begin position="1"/>
        <end position="26"/>
    </location>
</feature>
<keyword evidence="3 5" id="KW-0732">Signal</keyword>
<dbReference type="EMBL" id="CP091244">
    <property type="protein sequence ID" value="UJS22530.1"/>
    <property type="molecule type" value="Genomic_DNA"/>
</dbReference>
<evidence type="ECO:0000256" key="2">
    <source>
        <dbReference type="ARBA" id="ARBA00022525"/>
    </source>
</evidence>
<dbReference type="InterPro" id="IPR051417">
    <property type="entry name" value="SDr/BOS_complex"/>
</dbReference>